<evidence type="ECO:0000313" key="1">
    <source>
        <dbReference type="Proteomes" id="UP000887577"/>
    </source>
</evidence>
<evidence type="ECO:0000313" key="2">
    <source>
        <dbReference type="WBParaSite" id="PSU_v2.g13686.t1"/>
    </source>
</evidence>
<accession>A0A914Y376</accession>
<reference evidence="2" key="1">
    <citation type="submission" date="2022-11" db="UniProtKB">
        <authorList>
            <consortium name="WormBaseParasite"/>
        </authorList>
    </citation>
    <scope>IDENTIFICATION</scope>
</reference>
<sequence>MFKNFWENDADIDASGDMFKTVDFDHTFDNFDGTEEGIIFEKNTVESNNDIQNHNNNFDASGQEDIDVTQGMVSEDSEFDQILYNVKNVEVYETDNSAPSVETKHTDEEVKFVAESEIKHSVSTAGLNLYRKCLCQEVTECLLETSKSLTCSFKDGTLTVSIPNDYTELFSKCSLKIFKDFCSYGKIQETKYISGKLFQDDIHFAEYETQQTYSVDPIAAKLCLRQEMLKCFQRKICYLDDANRLLEQSLIFCNEKIEKLSILNAFKLAKADVIVLKKEYFEAFDEEFEVTSEITEAKKESDYGYFDFSQWFYNFHKRLCHTFLVQ</sequence>
<keyword evidence="1" id="KW-1185">Reference proteome</keyword>
<dbReference type="AlphaFoldDB" id="A0A914Y376"/>
<protein>
    <submittedName>
        <fullName evidence="2">Uncharacterized protein</fullName>
    </submittedName>
</protein>
<organism evidence="1 2">
    <name type="scientific">Panagrolaimus superbus</name>
    <dbReference type="NCBI Taxonomy" id="310955"/>
    <lineage>
        <taxon>Eukaryota</taxon>
        <taxon>Metazoa</taxon>
        <taxon>Ecdysozoa</taxon>
        <taxon>Nematoda</taxon>
        <taxon>Chromadorea</taxon>
        <taxon>Rhabditida</taxon>
        <taxon>Tylenchina</taxon>
        <taxon>Panagrolaimomorpha</taxon>
        <taxon>Panagrolaimoidea</taxon>
        <taxon>Panagrolaimidae</taxon>
        <taxon>Panagrolaimus</taxon>
    </lineage>
</organism>
<name>A0A914Y376_9BILA</name>
<dbReference type="WBParaSite" id="PSU_v2.g13686.t1">
    <property type="protein sequence ID" value="PSU_v2.g13686.t1"/>
    <property type="gene ID" value="PSU_v2.g13686"/>
</dbReference>
<dbReference type="Proteomes" id="UP000887577">
    <property type="component" value="Unplaced"/>
</dbReference>
<proteinExistence type="predicted"/>